<evidence type="ECO:0000256" key="1">
    <source>
        <dbReference type="ARBA" id="ARBA00022723"/>
    </source>
</evidence>
<dbReference type="PROSITE" id="PS50157">
    <property type="entry name" value="ZINC_FINGER_C2H2_2"/>
    <property type="match status" value="1"/>
</dbReference>
<sequence>MIQLHYLMLTVDCKDVISIKNDLLVYVADQVAAIPTLKTNQFTLSSLDDDEIIDTTKVITAIKEYLDSIDEGRNFAVISNNDVINITSISGRVIEKTKGEYQSGLFSCTHCGYVTQYQVELNVHMRIHYL</sequence>
<name>A0A075HFI0_9ARCH</name>
<evidence type="ECO:0000313" key="6">
    <source>
        <dbReference type="EMBL" id="AIF12638.1"/>
    </source>
</evidence>
<feature type="domain" description="C2H2-type" evidence="5">
    <location>
        <begin position="106"/>
        <end position="130"/>
    </location>
</feature>
<proteinExistence type="predicted"/>
<keyword evidence="1" id="KW-0479">Metal-binding</keyword>
<protein>
    <submittedName>
        <fullName evidence="6">Zinc finger C2H2-type domain-containing protein</fullName>
    </submittedName>
</protein>
<evidence type="ECO:0000259" key="5">
    <source>
        <dbReference type="PROSITE" id="PS50157"/>
    </source>
</evidence>
<accession>A0A075HFI0</accession>
<dbReference type="AlphaFoldDB" id="A0A075HFI0"/>
<evidence type="ECO:0000256" key="3">
    <source>
        <dbReference type="ARBA" id="ARBA00022771"/>
    </source>
</evidence>
<keyword evidence="2" id="KW-0677">Repeat</keyword>
<organism evidence="6">
    <name type="scientific">uncultured marine thaumarchaeote KM3_56_F06</name>
    <dbReference type="NCBI Taxonomy" id="1456204"/>
    <lineage>
        <taxon>Archaea</taxon>
        <taxon>Nitrososphaerota</taxon>
        <taxon>environmental samples</taxon>
    </lineage>
</organism>
<dbReference type="InterPro" id="IPR013087">
    <property type="entry name" value="Znf_C2H2_type"/>
</dbReference>
<keyword evidence="4" id="KW-0862">Zinc</keyword>
<dbReference type="EMBL" id="KF900950">
    <property type="protein sequence ID" value="AIF12638.1"/>
    <property type="molecule type" value="Genomic_DNA"/>
</dbReference>
<keyword evidence="3" id="KW-0863">Zinc-finger</keyword>
<dbReference type="FunFam" id="3.30.160.60:FF:000100">
    <property type="entry name" value="Zinc finger 45-like"/>
    <property type="match status" value="1"/>
</dbReference>
<evidence type="ECO:0000256" key="2">
    <source>
        <dbReference type="ARBA" id="ARBA00022737"/>
    </source>
</evidence>
<reference evidence="6" key="1">
    <citation type="journal article" date="2014" name="Genome Biol. Evol.">
        <title>Pangenome evidence for extensive interdomain horizontal transfer affecting lineage core and shell genes in uncultured planktonic thaumarchaeota and euryarchaeota.</title>
        <authorList>
            <person name="Deschamps P."/>
            <person name="Zivanovic Y."/>
            <person name="Moreira D."/>
            <person name="Rodriguez-Valera F."/>
            <person name="Lopez-Garcia P."/>
        </authorList>
    </citation>
    <scope>NUCLEOTIDE SEQUENCE</scope>
</reference>
<dbReference type="Gene3D" id="3.30.160.60">
    <property type="entry name" value="Classic Zinc Finger"/>
    <property type="match status" value="1"/>
</dbReference>
<dbReference type="SMART" id="SM00355">
    <property type="entry name" value="ZnF_C2H2"/>
    <property type="match status" value="1"/>
</dbReference>
<evidence type="ECO:0000256" key="4">
    <source>
        <dbReference type="ARBA" id="ARBA00022833"/>
    </source>
</evidence>
<dbReference type="GO" id="GO:0008270">
    <property type="term" value="F:zinc ion binding"/>
    <property type="evidence" value="ECO:0007669"/>
    <property type="project" value="UniProtKB-KW"/>
</dbReference>